<keyword evidence="5 9" id="KW-0560">Oxidoreductase</keyword>
<dbReference type="InterPro" id="IPR036396">
    <property type="entry name" value="Cyt_P450_sf"/>
</dbReference>
<dbReference type="InterPro" id="IPR050121">
    <property type="entry name" value="Cytochrome_P450_monoxygenase"/>
</dbReference>
<keyword evidence="7 9" id="KW-0503">Monooxygenase</keyword>
<dbReference type="InterPro" id="IPR001128">
    <property type="entry name" value="Cyt_P450"/>
</dbReference>
<evidence type="ECO:0000256" key="4">
    <source>
        <dbReference type="ARBA" id="ARBA00022723"/>
    </source>
</evidence>
<dbReference type="GO" id="GO:0004497">
    <property type="term" value="F:monooxygenase activity"/>
    <property type="evidence" value="ECO:0007669"/>
    <property type="project" value="UniProtKB-KW"/>
</dbReference>
<dbReference type="SUPFAM" id="SSF48264">
    <property type="entry name" value="Cytochrome P450"/>
    <property type="match status" value="1"/>
</dbReference>
<evidence type="ECO:0000256" key="7">
    <source>
        <dbReference type="ARBA" id="ARBA00023033"/>
    </source>
</evidence>
<dbReference type="GeneID" id="43598638"/>
<evidence type="ECO:0000256" key="8">
    <source>
        <dbReference type="PIRSR" id="PIRSR602401-1"/>
    </source>
</evidence>
<dbReference type="InterPro" id="IPR017972">
    <property type="entry name" value="Cyt_P450_CS"/>
</dbReference>
<comment type="cofactor">
    <cofactor evidence="1 8">
        <name>heme</name>
        <dbReference type="ChEBI" id="CHEBI:30413"/>
    </cofactor>
</comment>
<dbReference type="GO" id="GO:0016705">
    <property type="term" value="F:oxidoreductase activity, acting on paired donors, with incorporation or reduction of molecular oxygen"/>
    <property type="evidence" value="ECO:0007669"/>
    <property type="project" value="InterPro"/>
</dbReference>
<evidence type="ECO:0000256" key="9">
    <source>
        <dbReference type="RuleBase" id="RU000461"/>
    </source>
</evidence>
<proteinExistence type="inferred from homology"/>
<gene>
    <name evidence="10" type="ORF">BP5553_05789</name>
</gene>
<dbReference type="STRING" id="2656787.A0A370TLR0"/>
<keyword evidence="6 8" id="KW-0408">Iron</keyword>
<evidence type="ECO:0000313" key="11">
    <source>
        <dbReference type="Proteomes" id="UP000254866"/>
    </source>
</evidence>
<dbReference type="Pfam" id="PF00067">
    <property type="entry name" value="p450"/>
    <property type="match status" value="1"/>
</dbReference>
<comment type="similarity">
    <text evidence="2 9">Belongs to the cytochrome P450 family.</text>
</comment>
<evidence type="ECO:0000256" key="3">
    <source>
        <dbReference type="ARBA" id="ARBA00022617"/>
    </source>
</evidence>
<dbReference type="RefSeq" id="XP_031869093.1">
    <property type="nucleotide sequence ID" value="XM_032014412.1"/>
</dbReference>
<dbReference type="PRINTS" id="PR00463">
    <property type="entry name" value="EP450I"/>
</dbReference>
<dbReference type="AlphaFoldDB" id="A0A370TLR0"/>
<dbReference type="PANTHER" id="PTHR24305">
    <property type="entry name" value="CYTOCHROME P450"/>
    <property type="match status" value="1"/>
</dbReference>
<dbReference type="GO" id="GO:0005506">
    <property type="term" value="F:iron ion binding"/>
    <property type="evidence" value="ECO:0007669"/>
    <property type="project" value="InterPro"/>
</dbReference>
<keyword evidence="4 8" id="KW-0479">Metal-binding</keyword>
<dbReference type="InterPro" id="IPR002401">
    <property type="entry name" value="Cyt_P450_E_grp-I"/>
</dbReference>
<evidence type="ECO:0000313" key="10">
    <source>
        <dbReference type="EMBL" id="RDL36437.1"/>
    </source>
</evidence>
<dbReference type="OrthoDB" id="1470350at2759"/>
<dbReference type="PANTHER" id="PTHR24305:SF29">
    <property type="entry name" value="BENZOATE-PARA-HYDROXYLASE"/>
    <property type="match status" value="1"/>
</dbReference>
<name>A0A370TLR0_9HELO</name>
<dbReference type="PRINTS" id="PR00385">
    <property type="entry name" value="P450"/>
</dbReference>
<dbReference type="PROSITE" id="PS00086">
    <property type="entry name" value="CYTOCHROME_P450"/>
    <property type="match status" value="1"/>
</dbReference>
<dbReference type="Gene3D" id="1.10.630.10">
    <property type="entry name" value="Cytochrome P450"/>
    <property type="match status" value="1"/>
</dbReference>
<evidence type="ECO:0000256" key="2">
    <source>
        <dbReference type="ARBA" id="ARBA00010617"/>
    </source>
</evidence>
<organism evidence="10 11">
    <name type="scientific">Venustampulla echinocandica</name>
    <dbReference type="NCBI Taxonomy" id="2656787"/>
    <lineage>
        <taxon>Eukaryota</taxon>
        <taxon>Fungi</taxon>
        <taxon>Dikarya</taxon>
        <taxon>Ascomycota</taxon>
        <taxon>Pezizomycotina</taxon>
        <taxon>Leotiomycetes</taxon>
        <taxon>Helotiales</taxon>
        <taxon>Pleuroascaceae</taxon>
        <taxon>Venustampulla</taxon>
    </lineage>
</organism>
<evidence type="ECO:0000256" key="1">
    <source>
        <dbReference type="ARBA" id="ARBA00001971"/>
    </source>
</evidence>
<accession>A0A370TLR0</accession>
<dbReference type="EMBL" id="NPIC01000004">
    <property type="protein sequence ID" value="RDL36437.1"/>
    <property type="molecule type" value="Genomic_DNA"/>
</dbReference>
<evidence type="ECO:0008006" key="12">
    <source>
        <dbReference type="Google" id="ProtNLM"/>
    </source>
</evidence>
<evidence type="ECO:0000256" key="6">
    <source>
        <dbReference type="ARBA" id="ARBA00023004"/>
    </source>
</evidence>
<feature type="binding site" description="axial binding residue" evidence="8">
    <location>
        <position position="295"/>
    </location>
    <ligand>
        <name>heme</name>
        <dbReference type="ChEBI" id="CHEBI:30413"/>
    </ligand>
    <ligandPart>
        <name>Fe</name>
        <dbReference type="ChEBI" id="CHEBI:18248"/>
    </ligandPart>
</feature>
<protein>
    <recommendedName>
        <fullName evidence="12">Cytochrome P450</fullName>
    </recommendedName>
</protein>
<reference evidence="10 11" key="1">
    <citation type="journal article" date="2018" name="IMA Fungus">
        <title>IMA Genome-F 9: Draft genome sequence of Annulohypoxylon stygium, Aspergillus mulundensis, Berkeleyomyces basicola (syn. Thielaviopsis basicola), Ceratocystis smalleyi, two Cercospora beticola strains, Coleophoma cylindrospora, Fusarium fracticaudum, Phialophora cf. hyalina, and Morchella septimelata.</title>
        <authorList>
            <person name="Wingfield B.D."/>
            <person name="Bills G.F."/>
            <person name="Dong Y."/>
            <person name="Huang W."/>
            <person name="Nel W.J."/>
            <person name="Swalarsk-Parry B.S."/>
            <person name="Vaghefi N."/>
            <person name="Wilken P.M."/>
            <person name="An Z."/>
            <person name="de Beer Z.W."/>
            <person name="De Vos L."/>
            <person name="Chen L."/>
            <person name="Duong T.A."/>
            <person name="Gao Y."/>
            <person name="Hammerbacher A."/>
            <person name="Kikkert J.R."/>
            <person name="Li Y."/>
            <person name="Li H."/>
            <person name="Li K."/>
            <person name="Li Q."/>
            <person name="Liu X."/>
            <person name="Ma X."/>
            <person name="Naidoo K."/>
            <person name="Pethybridge S.J."/>
            <person name="Sun J."/>
            <person name="Steenkamp E.T."/>
            <person name="van der Nest M.A."/>
            <person name="van Wyk S."/>
            <person name="Wingfield M.J."/>
            <person name="Xiong C."/>
            <person name="Yue Q."/>
            <person name="Zhang X."/>
        </authorList>
    </citation>
    <scope>NUCLEOTIDE SEQUENCE [LARGE SCALE GENOMIC DNA]</scope>
    <source>
        <strain evidence="10 11">BP 5553</strain>
    </source>
</reference>
<dbReference type="GO" id="GO:0020037">
    <property type="term" value="F:heme binding"/>
    <property type="evidence" value="ECO:0007669"/>
    <property type="project" value="InterPro"/>
</dbReference>
<sequence>MTPNILKLVQAFRKQVASTRSLDFCRWSNFLAFDVIGDYSFGAPFGFLESGKDNYNLIHTVDTRGEVLNALGHLPLWVRPYMKYFRLDPFWYNGLRSTANLESIGRAAFGKRRGESTSRKDLMSFLLTAKDSDTGRTLPPEEIVAEAISFIVGGSDTTSSTMSNFMDFLSRDTKLQHDIYAELCQAFPGPLDDSWVAPESVAGKLKLLNAVLKEVMRLRPTSSTGLERVVPEGGRTIAGKYLPSGTLASVPTIAIHHHPEIFQNPEIFDPQRWLGLDAAALNDYFVPFSVGPRACVGRNFAWMEMSKTLATLFRLFTFKRLTTGPSETREGFFVKIAECHVSVGLREGAGNIQD</sequence>
<keyword evidence="3 8" id="KW-0349">Heme</keyword>
<evidence type="ECO:0000256" key="5">
    <source>
        <dbReference type="ARBA" id="ARBA00023002"/>
    </source>
</evidence>
<keyword evidence="11" id="KW-1185">Reference proteome</keyword>
<comment type="caution">
    <text evidence="10">The sequence shown here is derived from an EMBL/GenBank/DDBJ whole genome shotgun (WGS) entry which is preliminary data.</text>
</comment>
<dbReference type="Proteomes" id="UP000254866">
    <property type="component" value="Unassembled WGS sequence"/>
</dbReference>